<dbReference type="AlphaFoldDB" id="A0A8H7Y3V4"/>
<reference evidence="2" key="1">
    <citation type="submission" date="2021-02" db="EMBL/GenBank/DDBJ databases">
        <title>Psilocybe cubensis genome.</title>
        <authorList>
            <person name="Mckernan K.J."/>
            <person name="Crawford S."/>
            <person name="Trippe A."/>
            <person name="Kane L.T."/>
            <person name="Mclaughlin S."/>
        </authorList>
    </citation>
    <scope>NUCLEOTIDE SEQUENCE [LARGE SCALE GENOMIC DNA]</scope>
    <source>
        <strain evidence="2">MGC-MH-2018</strain>
    </source>
</reference>
<feature type="compositionally biased region" description="Low complexity" evidence="1">
    <location>
        <begin position="279"/>
        <end position="310"/>
    </location>
</feature>
<feature type="region of interest" description="Disordered" evidence="1">
    <location>
        <begin position="207"/>
        <end position="238"/>
    </location>
</feature>
<evidence type="ECO:0000313" key="2">
    <source>
        <dbReference type="EMBL" id="KAG5172118.1"/>
    </source>
</evidence>
<dbReference type="EMBL" id="JAFIQS010000002">
    <property type="protein sequence ID" value="KAG5172118.1"/>
    <property type="molecule type" value="Genomic_DNA"/>
</dbReference>
<protein>
    <submittedName>
        <fullName evidence="2">Uncharacterized protein</fullName>
    </submittedName>
</protein>
<organism evidence="2">
    <name type="scientific">Psilocybe cubensis</name>
    <name type="common">Psychedelic mushroom</name>
    <name type="synonym">Stropharia cubensis</name>
    <dbReference type="NCBI Taxonomy" id="181762"/>
    <lineage>
        <taxon>Eukaryota</taxon>
        <taxon>Fungi</taxon>
        <taxon>Dikarya</taxon>
        <taxon>Basidiomycota</taxon>
        <taxon>Agaricomycotina</taxon>
        <taxon>Agaricomycetes</taxon>
        <taxon>Agaricomycetidae</taxon>
        <taxon>Agaricales</taxon>
        <taxon>Agaricineae</taxon>
        <taxon>Strophariaceae</taxon>
        <taxon>Psilocybe</taxon>
    </lineage>
</organism>
<gene>
    <name evidence="2" type="ORF">JR316_001612</name>
</gene>
<dbReference type="OrthoDB" id="3066488at2759"/>
<accession>A0A8H7Y3V4</accession>
<comment type="caution">
    <text evidence="2">The sequence shown here is derived from an EMBL/GenBank/DDBJ whole genome shotgun (WGS) entry which is preliminary data.</text>
</comment>
<sequence length="584" mass="63901">MLTQAQDRPNGVSSGAGINAFEGAVFEDSEGSLFATTAGSVFIYDHNYAHGFSPVRLRNQLARDSGGMLCRYTHPENTVHNRSDPGSSSSLVQQQQQYQMHTPRGPITAFKQAHFRNHKASKQLVSEGDIYIAHAPNRACCSDVKGGDQVEGALVQTHKQAIEGWSGTPLLDISPHSSSLTHSQMQIQPYSNPYQHQFLQPAQDIATESGHAQSAPSNVQTTSHVPNGPHGQITPYYGSSNVQSTAYVQNTAHGPCIPHTQSTSHHTPLHVQSASHSQTNTNTDANTANTNPSSPNNNTNTNIANTNPSTDVANMRPPSPPPTPSSSPSPSMSMSISTPRSRSEPAMLRESLNKQSLSNKPDRVLFSLHRNDKTADLYKIVQVEIRYDKDNNNIPYSILSFRLQRGDDSEKQCTAVRLRGKFVHDTWHYPKLQIKNICCSPEDGPASLAEMEVQKTSQTTAEATLGLSGLTPSVKGRLNRMSSQQTTVLAGQHARGEVANEESEFVVNLSVDAAAAAETKGAGMSVVDPLMFALLLRLGEHRQPMKLELELEVTYRSRRGAWKTLNKTHTEVYMGHERFDILKV</sequence>
<proteinExistence type="predicted"/>
<feature type="compositionally biased region" description="Polar residues" evidence="1">
    <location>
        <begin position="210"/>
        <end position="225"/>
    </location>
</feature>
<name>A0A8H7Y3V4_PSICU</name>
<feature type="region of interest" description="Disordered" evidence="1">
    <location>
        <begin position="252"/>
        <end position="356"/>
    </location>
</feature>
<feature type="compositionally biased region" description="Pro residues" evidence="1">
    <location>
        <begin position="317"/>
        <end position="327"/>
    </location>
</feature>
<evidence type="ECO:0000256" key="1">
    <source>
        <dbReference type="SAM" id="MobiDB-lite"/>
    </source>
</evidence>
<feature type="compositionally biased region" description="Low complexity" evidence="1">
    <location>
        <begin position="328"/>
        <end position="340"/>
    </location>
</feature>
<feature type="compositionally biased region" description="Polar residues" evidence="1">
    <location>
        <begin position="259"/>
        <end position="278"/>
    </location>
</feature>